<organism evidence="1 2">
    <name type="scientific">Phlebia brevispora</name>
    <dbReference type="NCBI Taxonomy" id="194682"/>
    <lineage>
        <taxon>Eukaryota</taxon>
        <taxon>Fungi</taxon>
        <taxon>Dikarya</taxon>
        <taxon>Basidiomycota</taxon>
        <taxon>Agaricomycotina</taxon>
        <taxon>Agaricomycetes</taxon>
        <taxon>Polyporales</taxon>
        <taxon>Meruliaceae</taxon>
        <taxon>Phlebia</taxon>
    </lineage>
</organism>
<protein>
    <submittedName>
        <fullName evidence="1">Uncharacterized protein</fullName>
    </submittedName>
</protein>
<reference evidence="1" key="1">
    <citation type="submission" date="2022-07" db="EMBL/GenBank/DDBJ databases">
        <title>Genome Sequence of Phlebia brevispora.</title>
        <authorList>
            <person name="Buettner E."/>
        </authorList>
    </citation>
    <scope>NUCLEOTIDE SEQUENCE</scope>
    <source>
        <strain evidence="1">MPL23</strain>
    </source>
</reference>
<accession>A0ACC1SC02</accession>
<gene>
    <name evidence="1" type="ORF">NM688_g6828</name>
</gene>
<comment type="caution">
    <text evidence="1">The sequence shown here is derived from an EMBL/GenBank/DDBJ whole genome shotgun (WGS) entry which is preliminary data.</text>
</comment>
<name>A0ACC1SC02_9APHY</name>
<dbReference type="EMBL" id="JANHOG010001474">
    <property type="protein sequence ID" value="KAJ3536497.1"/>
    <property type="molecule type" value="Genomic_DNA"/>
</dbReference>
<evidence type="ECO:0000313" key="1">
    <source>
        <dbReference type="EMBL" id="KAJ3536497.1"/>
    </source>
</evidence>
<sequence length="87" mass="9727">MGKFQIWYVGCVHELRFFGARVWSFAGIFKPALQDFAGSALLEELANTRGVSSAPPYYLALGLKLYLEQHTQEAKKTPTALLDGVEY</sequence>
<keyword evidence="2" id="KW-1185">Reference proteome</keyword>
<evidence type="ECO:0000313" key="2">
    <source>
        <dbReference type="Proteomes" id="UP001148662"/>
    </source>
</evidence>
<proteinExistence type="predicted"/>
<dbReference type="Proteomes" id="UP001148662">
    <property type="component" value="Unassembled WGS sequence"/>
</dbReference>